<evidence type="ECO:0000256" key="7">
    <source>
        <dbReference type="RuleBase" id="RU367037"/>
    </source>
</evidence>
<keyword evidence="6 7" id="KW-0249">Electron transport</keyword>
<dbReference type="NCBIfam" id="TIGR01753">
    <property type="entry name" value="flav_short"/>
    <property type="match status" value="1"/>
</dbReference>
<reference evidence="9" key="2">
    <citation type="journal article" date="2021" name="PeerJ">
        <title>Extensive microbial diversity within the chicken gut microbiome revealed by metagenomics and culture.</title>
        <authorList>
            <person name="Gilroy R."/>
            <person name="Ravi A."/>
            <person name="Getino M."/>
            <person name="Pursley I."/>
            <person name="Horton D.L."/>
            <person name="Alikhan N.F."/>
            <person name="Baker D."/>
            <person name="Gharbi K."/>
            <person name="Hall N."/>
            <person name="Watson M."/>
            <person name="Adriaenssens E.M."/>
            <person name="Foster-Nyarko E."/>
            <person name="Jarju S."/>
            <person name="Secka A."/>
            <person name="Antonio M."/>
            <person name="Oren A."/>
            <person name="Chaudhuri R.R."/>
            <person name="La Ragione R."/>
            <person name="Hildebrand F."/>
            <person name="Pallen M.J."/>
        </authorList>
    </citation>
    <scope>NUCLEOTIDE SEQUENCE</scope>
    <source>
        <strain evidence="9">F6-4510</strain>
    </source>
</reference>
<sequence length="141" mass="15463">MEKIAVIYWSGTGNTEAMANAIGEGLKEAGADVTVTDVSSFSGNIKDYDKIAFGCSAMGDEVLEETEFEPFFMSIENNLSGKKIAIFGSYGWGDGQWIRDWEERVNDKNANLYDTGFMINGMPDDSGIEECKSFGRGFASF</sequence>
<dbReference type="GO" id="GO:0010181">
    <property type="term" value="F:FMN binding"/>
    <property type="evidence" value="ECO:0007669"/>
    <property type="project" value="UniProtKB-UniRule"/>
</dbReference>
<evidence type="ECO:0000256" key="3">
    <source>
        <dbReference type="ARBA" id="ARBA00022448"/>
    </source>
</evidence>
<keyword evidence="4 7" id="KW-0285">Flavoprotein</keyword>
<dbReference type="PROSITE" id="PS00201">
    <property type="entry name" value="FLAVODOXIN"/>
    <property type="match status" value="1"/>
</dbReference>
<evidence type="ECO:0000256" key="5">
    <source>
        <dbReference type="ARBA" id="ARBA00022643"/>
    </source>
</evidence>
<evidence type="ECO:0000256" key="6">
    <source>
        <dbReference type="ARBA" id="ARBA00022982"/>
    </source>
</evidence>
<evidence type="ECO:0000313" key="10">
    <source>
        <dbReference type="Proteomes" id="UP000823611"/>
    </source>
</evidence>
<dbReference type="InterPro" id="IPR008254">
    <property type="entry name" value="Flavodoxin/NO_synth"/>
</dbReference>
<protein>
    <recommendedName>
        <fullName evidence="7">Flavodoxin</fullName>
    </recommendedName>
</protein>
<dbReference type="GO" id="GO:0009055">
    <property type="term" value="F:electron transfer activity"/>
    <property type="evidence" value="ECO:0007669"/>
    <property type="project" value="UniProtKB-UniRule"/>
</dbReference>
<dbReference type="PANTHER" id="PTHR43717:SF1">
    <property type="entry name" value="ANAEROBIC NITRIC OXIDE REDUCTASE FLAVORUBREDOXIN"/>
    <property type="match status" value="1"/>
</dbReference>
<proteinExistence type="inferred from homology"/>
<accession>A0A9D9DVG8</accession>
<comment type="similarity">
    <text evidence="2 7">Belongs to the flavodoxin family.</text>
</comment>
<dbReference type="Proteomes" id="UP000823611">
    <property type="component" value="Unassembled WGS sequence"/>
</dbReference>
<dbReference type="SUPFAM" id="SSF52218">
    <property type="entry name" value="Flavoproteins"/>
    <property type="match status" value="1"/>
</dbReference>
<comment type="function">
    <text evidence="7">Low-potential electron donor to a number of redox enzymes.</text>
</comment>
<dbReference type="InterPro" id="IPR029039">
    <property type="entry name" value="Flavoprotein-like_sf"/>
</dbReference>
<dbReference type="InterPro" id="IPR010087">
    <property type="entry name" value="Flav_short"/>
</dbReference>
<dbReference type="PROSITE" id="PS50902">
    <property type="entry name" value="FLAVODOXIN_LIKE"/>
    <property type="match status" value="1"/>
</dbReference>
<gene>
    <name evidence="9" type="ORF">IAC55_05245</name>
</gene>
<evidence type="ECO:0000259" key="8">
    <source>
        <dbReference type="PROSITE" id="PS50902"/>
    </source>
</evidence>
<evidence type="ECO:0000313" key="9">
    <source>
        <dbReference type="EMBL" id="MBO8434709.1"/>
    </source>
</evidence>
<comment type="cofactor">
    <cofactor evidence="1 7">
        <name>FMN</name>
        <dbReference type="ChEBI" id="CHEBI:58210"/>
    </cofactor>
</comment>
<dbReference type="AlphaFoldDB" id="A0A9D9DVG8"/>
<name>A0A9D9DVG8_9FIRM</name>
<dbReference type="InterPro" id="IPR001226">
    <property type="entry name" value="Flavodoxin_CS"/>
</dbReference>
<dbReference type="EMBL" id="JADIMX010000101">
    <property type="protein sequence ID" value="MBO8434709.1"/>
    <property type="molecule type" value="Genomic_DNA"/>
</dbReference>
<comment type="caution">
    <text evidence="9">The sequence shown here is derived from an EMBL/GenBank/DDBJ whole genome shotgun (WGS) entry which is preliminary data.</text>
</comment>
<dbReference type="PANTHER" id="PTHR43717">
    <property type="entry name" value="ANAEROBIC NITRIC OXIDE REDUCTASE FLAVORUBREDOXIN"/>
    <property type="match status" value="1"/>
</dbReference>
<dbReference type="Pfam" id="PF00258">
    <property type="entry name" value="Flavodoxin_1"/>
    <property type="match status" value="1"/>
</dbReference>
<evidence type="ECO:0000256" key="4">
    <source>
        <dbReference type="ARBA" id="ARBA00022630"/>
    </source>
</evidence>
<organism evidence="9 10">
    <name type="scientific">Candidatus Fimicola merdigallinarum</name>
    <dbReference type="NCBI Taxonomy" id="2840819"/>
    <lineage>
        <taxon>Bacteria</taxon>
        <taxon>Bacillati</taxon>
        <taxon>Bacillota</taxon>
        <taxon>Clostridia</taxon>
        <taxon>Lachnospirales</taxon>
        <taxon>Lachnospiraceae</taxon>
        <taxon>Lachnospiraceae incertae sedis</taxon>
        <taxon>Candidatus Fimicola</taxon>
    </lineage>
</organism>
<feature type="domain" description="Flavodoxin-like" evidence="8">
    <location>
        <begin position="4"/>
        <end position="139"/>
    </location>
</feature>
<evidence type="ECO:0000256" key="1">
    <source>
        <dbReference type="ARBA" id="ARBA00001917"/>
    </source>
</evidence>
<evidence type="ECO:0000256" key="2">
    <source>
        <dbReference type="ARBA" id="ARBA00005267"/>
    </source>
</evidence>
<reference evidence="9" key="1">
    <citation type="submission" date="2020-10" db="EMBL/GenBank/DDBJ databases">
        <authorList>
            <person name="Gilroy R."/>
        </authorList>
    </citation>
    <scope>NUCLEOTIDE SEQUENCE</scope>
    <source>
        <strain evidence="9">F6-4510</strain>
    </source>
</reference>
<dbReference type="Gene3D" id="3.40.50.360">
    <property type="match status" value="1"/>
</dbReference>
<keyword evidence="5 7" id="KW-0288">FMN</keyword>
<keyword evidence="3 7" id="KW-0813">Transport</keyword>
<dbReference type="GO" id="GO:0016651">
    <property type="term" value="F:oxidoreductase activity, acting on NAD(P)H"/>
    <property type="evidence" value="ECO:0007669"/>
    <property type="project" value="UniProtKB-ARBA"/>
</dbReference>